<gene>
    <name evidence="3" type="ORF">CPB84DRAFT_1774965</name>
</gene>
<dbReference type="AlphaFoldDB" id="A0A9P5NQM9"/>
<reference evidence="3" key="1">
    <citation type="submission" date="2020-11" db="EMBL/GenBank/DDBJ databases">
        <authorList>
            <consortium name="DOE Joint Genome Institute"/>
            <person name="Ahrendt S."/>
            <person name="Riley R."/>
            <person name="Andreopoulos W."/>
            <person name="LaButti K."/>
            <person name="Pangilinan J."/>
            <person name="Ruiz-duenas F.J."/>
            <person name="Barrasa J.M."/>
            <person name="Sanchez-Garcia M."/>
            <person name="Camarero S."/>
            <person name="Miyauchi S."/>
            <person name="Serrano A."/>
            <person name="Linde D."/>
            <person name="Babiker R."/>
            <person name="Drula E."/>
            <person name="Ayuso-Fernandez I."/>
            <person name="Pacheco R."/>
            <person name="Padilla G."/>
            <person name="Ferreira P."/>
            <person name="Barriuso J."/>
            <person name="Kellner H."/>
            <person name="Castanera R."/>
            <person name="Alfaro M."/>
            <person name="Ramirez L."/>
            <person name="Pisabarro A.G."/>
            <person name="Kuo A."/>
            <person name="Tritt A."/>
            <person name="Lipzen A."/>
            <person name="He G."/>
            <person name="Yan M."/>
            <person name="Ng V."/>
            <person name="Cullen D."/>
            <person name="Martin F."/>
            <person name="Rosso M.-N."/>
            <person name="Henrissat B."/>
            <person name="Hibbett D."/>
            <person name="Martinez A.T."/>
            <person name="Grigoriev I.V."/>
        </authorList>
    </citation>
    <scope>NUCLEOTIDE SEQUENCE</scope>
    <source>
        <strain evidence="3">AH 44721</strain>
    </source>
</reference>
<feature type="chain" id="PRO_5040384835" description="Secreted protein" evidence="2">
    <location>
        <begin position="23"/>
        <end position="111"/>
    </location>
</feature>
<dbReference type="EMBL" id="JADNYJ010000032">
    <property type="protein sequence ID" value="KAF8903141.1"/>
    <property type="molecule type" value="Genomic_DNA"/>
</dbReference>
<comment type="caution">
    <text evidence="3">The sequence shown here is derived from an EMBL/GenBank/DDBJ whole genome shotgun (WGS) entry which is preliminary data.</text>
</comment>
<sequence length="111" mass="12802">MMLLHFQVTSLSLRQLLKTVYAFTVHVQRRRAVHAAGPMRSLTVSSDRRPLQPPHIRLMYIPVLQRSRYFLLFSMLRPPREPLLAIPDDPRCSTKPSDLRTTCPQGCGESF</sequence>
<protein>
    <recommendedName>
        <fullName evidence="5">Secreted protein</fullName>
    </recommendedName>
</protein>
<feature type="signal peptide" evidence="2">
    <location>
        <begin position="1"/>
        <end position="22"/>
    </location>
</feature>
<dbReference type="Proteomes" id="UP000724874">
    <property type="component" value="Unassembled WGS sequence"/>
</dbReference>
<organism evidence="3 4">
    <name type="scientific">Gymnopilus junonius</name>
    <name type="common">Spectacular rustgill mushroom</name>
    <name type="synonym">Gymnopilus spectabilis subsp. junonius</name>
    <dbReference type="NCBI Taxonomy" id="109634"/>
    <lineage>
        <taxon>Eukaryota</taxon>
        <taxon>Fungi</taxon>
        <taxon>Dikarya</taxon>
        <taxon>Basidiomycota</taxon>
        <taxon>Agaricomycotina</taxon>
        <taxon>Agaricomycetes</taxon>
        <taxon>Agaricomycetidae</taxon>
        <taxon>Agaricales</taxon>
        <taxon>Agaricineae</taxon>
        <taxon>Hymenogastraceae</taxon>
        <taxon>Gymnopilus</taxon>
    </lineage>
</organism>
<evidence type="ECO:0000313" key="4">
    <source>
        <dbReference type="Proteomes" id="UP000724874"/>
    </source>
</evidence>
<evidence type="ECO:0008006" key="5">
    <source>
        <dbReference type="Google" id="ProtNLM"/>
    </source>
</evidence>
<feature type="region of interest" description="Disordered" evidence="1">
    <location>
        <begin position="87"/>
        <end position="111"/>
    </location>
</feature>
<proteinExistence type="predicted"/>
<keyword evidence="2" id="KW-0732">Signal</keyword>
<feature type="compositionally biased region" description="Polar residues" evidence="1">
    <location>
        <begin position="94"/>
        <end position="104"/>
    </location>
</feature>
<name>A0A9P5NQM9_GYMJU</name>
<evidence type="ECO:0000256" key="1">
    <source>
        <dbReference type="SAM" id="MobiDB-lite"/>
    </source>
</evidence>
<evidence type="ECO:0000313" key="3">
    <source>
        <dbReference type="EMBL" id="KAF8903141.1"/>
    </source>
</evidence>
<keyword evidence="4" id="KW-1185">Reference proteome</keyword>
<evidence type="ECO:0000256" key="2">
    <source>
        <dbReference type="SAM" id="SignalP"/>
    </source>
</evidence>
<accession>A0A9P5NQM9</accession>